<evidence type="ECO:0008006" key="11">
    <source>
        <dbReference type="Google" id="ProtNLM"/>
    </source>
</evidence>
<comment type="caution">
    <text evidence="9">The sequence shown here is derived from an EMBL/GenBank/DDBJ whole genome shotgun (WGS) entry which is preliminary data.</text>
</comment>
<keyword evidence="6 8" id="KW-0472">Membrane</keyword>
<evidence type="ECO:0000313" key="10">
    <source>
        <dbReference type="Proteomes" id="UP000234254"/>
    </source>
</evidence>
<evidence type="ECO:0000256" key="1">
    <source>
        <dbReference type="ARBA" id="ARBA00004141"/>
    </source>
</evidence>
<evidence type="ECO:0000256" key="4">
    <source>
        <dbReference type="ARBA" id="ARBA00022692"/>
    </source>
</evidence>
<feature type="region of interest" description="Disordered" evidence="7">
    <location>
        <begin position="199"/>
        <end position="221"/>
    </location>
</feature>
<evidence type="ECO:0000256" key="8">
    <source>
        <dbReference type="SAM" id="Phobius"/>
    </source>
</evidence>
<sequence length="457" mass="50206">MNLLNRWSDPPPAYEPVDHDEDPSILRRKPRFSRFEYGVFFLLGVSMLWAWNMFLAASPYFHHRFEADPWAATNYQPSILAVSTITNLGSSYTLARLQRGASYPRRIVVSLLINVVVFTMLAISTVVARDADVRFYFAFLMTMVCGASLATGINQNGVFAYVAGFGREEYTQAIMGGQGVAGVLPCIVQIVSVLAVPRTTNQSGDPTEQDSEPVPPPPENSSAASKSAFWYFLTATAVSSLALVSFLSLVRRQRRHHHHTTPPSQTIPNYTDLPTETDTIPPETETQTPLTTLFSKLRLLSTSIFLCFAVTMIFPVYTSRILPVTTTLRPEIFIPLAFLFWNAGDLTGRMLVLLPSLSTLAHRPRALFALALARVVFLPLYLLCNVDGQGAVFKSDAFYLVIVQLLFGATNGFLSSSCMMGAGVWVDEREREAAGGFMSLMLVGGLAAGSLASFLVA</sequence>
<evidence type="ECO:0000313" key="9">
    <source>
        <dbReference type="EMBL" id="PKY02715.1"/>
    </source>
</evidence>
<dbReference type="GeneID" id="36542035"/>
<name>A0A2I1CYM4_ASPC2</name>
<dbReference type="Proteomes" id="UP000234254">
    <property type="component" value="Unassembled WGS sequence"/>
</dbReference>
<dbReference type="EMBL" id="MSFM01000009">
    <property type="protein sequence ID" value="PKY02715.1"/>
    <property type="molecule type" value="Genomic_DNA"/>
</dbReference>
<feature type="transmembrane region" description="Helical" evidence="8">
    <location>
        <begin position="133"/>
        <end position="153"/>
    </location>
</feature>
<feature type="transmembrane region" description="Helical" evidence="8">
    <location>
        <begin position="75"/>
        <end position="95"/>
    </location>
</feature>
<dbReference type="VEuPathDB" id="FungiDB:P168DRAFT_256343"/>
<dbReference type="GO" id="GO:0000329">
    <property type="term" value="C:fungal-type vacuole membrane"/>
    <property type="evidence" value="ECO:0007669"/>
    <property type="project" value="TreeGrafter"/>
</dbReference>
<dbReference type="Pfam" id="PF01733">
    <property type="entry name" value="Nucleoside_tran"/>
    <property type="match status" value="2"/>
</dbReference>
<comment type="similarity">
    <text evidence="2">Belongs to the SLC29A/ENT transporter (TC 2.A.57) family.</text>
</comment>
<dbReference type="InterPro" id="IPR036259">
    <property type="entry name" value="MFS_trans_sf"/>
</dbReference>
<keyword evidence="4 8" id="KW-0812">Transmembrane</keyword>
<dbReference type="SUPFAM" id="SSF103473">
    <property type="entry name" value="MFS general substrate transporter"/>
    <property type="match status" value="1"/>
</dbReference>
<proteinExistence type="inferred from homology"/>
<evidence type="ECO:0000256" key="2">
    <source>
        <dbReference type="ARBA" id="ARBA00007965"/>
    </source>
</evidence>
<evidence type="ECO:0000256" key="5">
    <source>
        <dbReference type="ARBA" id="ARBA00022989"/>
    </source>
</evidence>
<evidence type="ECO:0000256" key="3">
    <source>
        <dbReference type="ARBA" id="ARBA00022448"/>
    </source>
</evidence>
<organism evidence="9 10">
    <name type="scientific">Aspergillus campestris (strain IBT 28561)</name>
    <dbReference type="NCBI Taxonomy" id="1392248"/>
    <lineage>
        <taxon>Eukaryota</taxon>
        <taxon>Fungi</taxon>
        <taxon>Dikarya</taxon>
        <taxon>Ascomycota</taxon>
        <taxon>Pezizomycotina</taxon>
        <taxon>Eurotiomycetes</taxon>
        <taxon>Eurotiomycetidae</taxon>
        <taxon>Eurotiales</taxon>
        <taxon>Aspergillaceae</taxon>
        <taxon>Aspergillus</taxon>
        <taxon>Aspergillus subgen. Circumdati</taxon>
    </lineage>
</organism>
<reference evidence="9" key="1">
    <citation type="submission" date="2016-12" db="EMBL/GenBank/DDBJ databases">
        <title>The genomes of Aspergillus section Nigri reveals drivers in fungal speciation.</title>
        <authorList>
            <consortium name="DOE Joint Genome Institute"/>
            <person name="Vesth T.C."/>
            <person name="Nybo J."/>
            <person name="Theobald S."/>
            <person name="Brandl J."/>
            <person name="Frisvad J.C."/>
            <person name="Nielsen K.F."/>
            <person name="Lyhne E.K."/>
            <person name="Kogle M.E."/>
            <person name="Kuo A."/>
            <person name="Riley R."/>
            <person name="Clum A."/>
            <person name="Nolan M."/>
            <person name="Lipzen A."/>
            <person name="Salamov A."/>
            <person name="Henrissat B."/>
            <person name="Wiebenga A."/>
            <person name="De vries R.P."/>
            <person name="Grigoriev I.V."/>
            <person name="Mortensen U.H."/>
            <person name="Andersen M.R."/>
            <person name="Baker S.E."/>
        </authorList>
    </citation>
    <scope>NUCLEOTIDE SEQUENCE</scope>
    <source>
        <strain evidence="9">IBT 28561</strain>
    </source>
</reference>
<feature type="transmembrane region" description="Helical" evidence="8">
    <location>
        <begin position="228"/>
        <end position="250"/>
    </location>
</feature>
<evidence type="ECO:0000256" key="6">
    <source>
        <dbReference type="ARBA" id="ARBA00023136"/>
    </source>
</evidence>
<feature type="transmembrane region" description="Helical" evidence="8">
    <location>
        <begin position="107"/>
        <end position="127"/>
    </location>
</feature>
<feature type="transmembrane region" description="Helical" evidence="8">
    <location>
        <begin position="174"/>
        <end position="196"/>
    </location>
</feature>
<dbReference type="PANTHER" id="PTHR10332">
    <property type="entry name" value="EQUILIBRATIVE NUCLEOSIDE TRANSPORTER"/>
    <property type="match status" value="1"/>
</dbReference>
<feature type="transmembrane region" description="Helical" evidence="8">
    <location>
        <begin position="297"/>
        <end position="317"/>
    </location>
</feature>
<dbReference type="RefSeq" id="XP_024691309.1">
    <property type="nucleotide sequence ID" value="XM_024834511.1"/>
</dbReference>
<dbReference type="OrthoDB" id="46396at2759"/>
<evidence type="ECO:0000256" key="7">
    <source>
        <dbReference type="SAM" id="MobiDB-lite"/>
    </source>
</evidence>
<keyword evidence="5 8" id="KW-1133">Transmembrane helix</keyword>
<accession>A0A2I1CYM4</accession>
<feature type="transmembrane region" description="Helical" evidence="8">
    <location>
        <begin position="437"/>
        <end position="456"/>
    </location>
</feature>
<dbReference type="PRINTS" id="PR01130">
    <property type="entry name" value="DERENTRNSPRT"/>
</dbReference>
<protein>
    <recommendedName>
        <fullName evidence="11">Nucleoside transporter family</fullName>
    </recommendedName>
</protein>
<gene>
    <name evidence="9" type="ORF">P168DRAFT_256343</name>
</gene>
<keyword evidence="10" id="KW-1185">Reference proteome</keyword>
<keyword evidence="3" id="KW-0813">Transport</keyword>
<feature type="transmembrane region" description="Helical" evidence="8">
    <location>
        <begin position="366"/>
        <end position="383"/>
    </location>
</feature>
<dbReference type="InterPro" id="IPR002259">
    <property type="entry name" value="Eqnu_transpt"/>
</dbReference>
<comment type="subcellular location">
    <subcellularLocation>
        <location evidence="1">Membrane</location>
        <topology evidence="1">Multi-pass membrane protein</topology>
    </subcellularLocation>
</comment>
<dbReference type="AlphaFoldDB" id="A0A2I1CYM4"/>
<dbReference type="GO" id="GO:0034257">
    <property type="term" value="F:nicotinamide riboside transmembrane transporter activity"/>
    <property type="evidence" value="ECO:0007669"/>
    <property type="project" value="TreeGrafter"/>
</dbReference>
<feature type="transmembrane region" description="Helical" evidence="8">
    <location>
        <begin position="37"/>
        <end position="55"/>
    </location>
</feature>
<feature type="transmembrane region" description="Helical" evidence="8">
    <location>
        <begin position="332"/>
        <end position="354"/>
    </location>
</feature>
<dbReference type="PANTHER" id="PTHR10332:SF88">
    <property type="entry name" value="EQUILIBRATIVE NUCLEOSIDE TRANSPORTER 1, ISOFORM A"/>
    <property type="match status" value="1"/>
</dbReference>
<dbReference type="PIRSF" id="PIRSF016379">
    <property type="entry name" value="ENT"/>
    <property type="match status" value="1"/>
</dbReference>
<dbReference type="GO" id="GO:0005886">
    <property type="term" value="C:plasma membrane"/>
    <property type="evidence" value="ECO:0007669"/>
    <property type="project" value="TreeGrafter"/>
</dbReference>
<dbReference type="GO" id="GO:0015205">
    <property type="term" value="F:nucleobase transmembrane transporter activity"/>
    <property type="evidence" value="ECO:0007669"/>
    <property type="project" value="TreeGrafter"/>
</dbReference>
<feature type="transmembrane region" description="Helical" evidence="8">
    <location>
        <begin position="398"/>
        <end position="425"/>
    </location>
</feature>